<evidence type="ECO:0000256" key="2">
    <source>
        <dbReference type="ARBA" id="ARBA00022801"/>
    </source>
</evidence>
<evidence type="ECO:0000259" key="4">
    <source>
        <dbReference type="PROSITE" id="PS51934"/>
    </source>
</evidence>
<accession>A0ABS5PXY8</accession>
<dbReference type="Proteomes" id="UP001196601">
    <property type="component" value="Unassembled WGS sequence"/>
</dbReference>
<dbReference type="PROSITE" id="PS51934">
    <property type="entry name" value="LRAT"/>
    <property type="match status" value="1"/>
</dbReference>
<dbReference type="RefSeq" id="WP_213638407.1">
    <property type="nucleotide sequence ID" value="NZ_JADPMV010000001.1"/>
</dbReference>
<sequence>MNSTHPQPQKNAPQAVLHARWDCNGGAEPPLGAHLITSRTGYFHHGIYVGNRRVVHYAGLSGSLHAGPVEEVSLTQFAADNPVWIRYRAAPRFDGKEAVGRARSRIGECRYRLLTNNCEHFCNWCRYGEHRSDQVRSYLVHPLAALNMGLRLLSRLLARGDSGRLVA</sequence>
<feature type="domain" description="LRAT" evidence="4">
    <location>
        <begin position="34"/>
        <end position="134"/>
    </location>
</feature>
<gene>
    <name evidence="5" type="ORF">I0D00_03735</name>
</gene>
<dbReference type="PANTHER" id="PTHR13943:SF77">
    <property type="entry name" value="LRAT DOMAIN-CONTAINING PROTEIN"/>
    <property type="match status" value="1"/>
</dbReference>
<dbReference type="Pfam" id="PF04970">
    <property type="entry name" value="LRAT"/>
    <property type="match status" value="1"/>
</dbReference>
<keyword evidence="2" id="KW-0378">Hydrolase</keyword>
<keyword evidence="6" id="KW-1185">Reference proteome</keyword>
<organism evidence="5 6">
    <name type="scientific">Pseudomonas lalucatii</name>
    <dbReference type="NCBI Taxonomy" id="1424203"/>
    <lineage>
        <taxon>Bacteria</taxon>
        <taxon>Pseudomonadati</taxon>
        <taxon>Pseudomonadota</taxon>
        <taxon>Gammaproteobacteria</taxon>
        <taxon>Pseudomonadales</taxon>
        <taxon>Pseudomonadaceae</taxon>
        <taxon>Pseudomonas</taxon>
    </lineage>
</organism>
<comment type="caution">
    <text evidence="5">The sequence shown here is derived from an EMBL/GenBank/DDBJ whole genome shotgun (WGS) entry which is preliminary data.</text>
</comment>
<evidence type="ECO:0000313" key="6">
    <source>
        <dbReference type="Proteomes" id="UP001196601"/>
    </source>
</evidence>
<proteinExistence type="predicted"/>
<evidence type="ECO:0000256" key="1">
    <source>
        <dbReference type="ARBA" id="ARBA00022679"/>
    </source>
</evidence>
<keyword evidence="3" id="KW-0443">Lipid metabolism</keyword>
<dbReference type="EMBL" id="JADPMV010000001">
    <property type="protein sequence ID" value="MBS7661063.1"/>
    <property type="molecule type" value="Genomic_DNA"/>
</dbReference>
<dbReference type="InterPro" id="IPR007053">
    <property type="entry name" value="LRAT_dom"/>
</dbReference>
<protein>
    <submittedName>
        <fullName evidence="5">Lecithin retinol acyltransferase family protein</fullName>
    </submittedName>
</protein>
<evidence type="ECO:0000313" key="5">
    <source>
        <dbReference type="EMBL" id="MBS7661063.1"/>
    </source>
</evidence>
<keyword evidence="1" id="KW-0808">Transferase</keyword>
<dbReference type="PANTHER" id="PTHR13943">
    <property type="entry name" value="HRAS-LIKE SUPPRESSOR - RELATED"/>
    <property type="match status" value="1"/>
</dbReference>
<evidence type="ECO:0000256" key="3">
    <source>
        <dbReference type="ARBA" id="ARBA00023098"/>
    </source>
</evidence>
<dbReference type="GO" id="GO:0016746">
    <property type="term" value="F:acyltransferase activity"/>
    <property type="evidence" value="ECO:0007669"/>
    <property type="project" value="UniProtKB-KW"/>
</dbReference>
<name>A0ABS5PXY8_9PSED</name>
<dbReference type="Gene3D" id="3.90.1720.10">
    <property type="entry name" value="endopeptidase domain like (from Nostoc punctiforme)"/>
    <property type="match status" value="1"/>
</dbReference>
<dbReference type="InterPro" id="IPR051496">
    <property type="entry name" value="H-rev107_PLA/AT"/>
</dbReference>
<keyword evidence="5" id="KW-0012">Acyltransferase</keyword>
<reference evidence="5 6" key="1">
    <citation type="journal article" date="2021" name="Syst. Appl. Microbiol.">
        <title>Pseudomonas lalucatii sp. nov. isolated from Vallgornera, a karstic cave in Mallorca, Western Mediterranean.</title>
        <authorList>
            <person name="Busquets A."/>
            <person name="Mulet M."/>
            <person name="Gomila M."/>
            <person name="Garcia-Valdes E."/>
        </authorList>
    </citation>
    <scope>NUCLEOTIDE SEQUENCE [LARGE SCALE GENOMIC DNA]</scope>
    <source>
        <strain evidence="5 6">R1b54</strain>
    </source>
</reference>